<evidence type="ECO:0000256" key="1">
    <source>
        <dbReference type="SAM" id="SignalP"/>
    </source>
</evidence>
<feature type="domain" description="IPT/TIG" evidence="2">
    <location>
        <begin position="40"/>
        <end position="118"/>
    </location>
</feature>
<evidence type="ECO:0000313" key="8">
    <source>
        <dbReference type="Proteomes" id="UP000284785"/>
    </source>
</evidence>
<dbReference type="EMBL" id="QROV01000025">
    <property type="protein sequence ID" value="RHL55112.1"/>
    <property type="molecule type" value="Genomic_DNA"/>
</dbReference>
<dbReference type="AlphaFoldDB" id="A0A139KL70"/>
<evidence type="ECO:0000259" key="2">
    <source>
        <dbReference type="Pfam" id="PF01833"/>
    </source>
</evidence>
<evidence type="ECO:0000313" key="4">
    <source>
        <dbReference type="EMBL" id="RHD79140.1"/>
    </source>
</evidence>
<evidence type="ECO:0000313" key="6">
    <source>
        <dbReference type="EMBL" id="UYU66170.1"/>
    </source>
</evidence>
<dbReference type="InterPro" id="IPR002909">
    <property type="entry name" value="IPT_dom"/>
</dbReference>
<dbReference type="Proteomes" id="UP000284785">
    <property type="component" value="Unassembled WGS sequence"/>
</dbReference>
<dbReference type="PANTHER" id="PTHR13833">
    <property type="match status" value="1"/>
</dbReference>
<reference evidence="7 8" key="1">
    <citation type="submission" date="2018-08" db="EMBL/GenBank/DDBJ databases">
        <title>A genome reference for cultivated species of the human gut microbiota.</title>
        <authorList>
            <person name="Zou Y."/>
            <person name="Xue W."/>
            <person name="Luo G."/>
        </authorList>
    </citation>
    <scope>NUCLEOTIDE SEQUENCE [LARGE SCALE GENOMIC DNA]</scope>
    <source>
        <strain evidence="5 7">AF37-12</strain>
        <strain evidence="4 8">AM30-26</strain>
    </source>
</reference>
<reference evidence="3 9" key="2">
    <citation type="journal article" date="2019" name="Nat. Med.">
        <title>A library of human gut bacterial isolates paired with longitudinal multiomics data enables mechanistic microbiome research.</title>
        <authorList>
            <person name="Poyet M."/>
            <person name="Groussin M."/>
            <person name="Gibbons S.M."/>
            <person name="Avila-Pacheco J."/>
            <person name="Jiang X."/>
            <person name="Kearney S.M."/>
            <person name="Perrotta A.R."/>
            <person name="Berdy B."/>
            <person name="Zhao S."/>
            <person name="Lieberman T.D."/>
            <person name="Swanson P.K."/>
            <person name="Smith M."/>
            <person name="Roesemann S."/>
            <person name="Alexander J.E."/>
            <person name="Rich S.A."/>
            <person name="Livny J."/>
            <person name="Vlamakis H."/>
            <person name="Clish C."/>
            <person name="Bullock K."/>
            <person name="Deik A."/>
            <person name="Scott J."/>
            <person name="Pierce K.A."/>
            <person name="Xavier R.J."/>
            <person name="Alm E.J."/>
        </authorList>
    </citation>
    <scope>NUCLEOTIDE SEQUENCE [LARGE SCALE GENOMIC DNA]</scope>
    <source>
        <strain evidence="3 9">BIOML-A188</strain>
    </source>
</reference>
<name>A0A139KL70_BACT4</name>
<gene>
    <name evidence="5" type="ORF">DW011_18990</name>
    <name evidence="4" type="ORF">DW780_27900</name>
    <name evidence="3" type="ORF">GAO51_04800</name>
    <name evidence="6" type="ORF">KQP68_21790</name>
</gene>
<dbReference type="Gene3D" id="2.60.40.10">
    <property type="entry name" value="Immunoglobulins"/>
    <property type="match status" value="1"/>
</dbReference>
<feature type="chain" id="PRO_5014531111" evidence="1">
    <location>
        <begin position="26"/>
        <end position="451"/>
    </location>
</feature>
<dbReference type="Gene3D" id="2.120.10.30">
    <property type="entry name" value="TolB, C-terminal domain"/>
    <property type="match status" value="1"/>
</dbReference>
<dbReference type="RefSeq" id="WP_080973887.1">
    <property type="nucleotide sequence ID" value="NZ_CABJDH010000027.1"/>
</dbReference>
<evidence type="ECO:0000313" key="9">
    <source>
        <dbReference type="Proteomes" id="UP000440614"/>
    </source>
</evidence>
<dbReference type="EMBL" id="CP083680">
    <property type="protein sequence ID" value="UYU66170.1"/>
    <property type="molecule type" value="Genomic_DNA"/>
</dbReference>
<evidence type="ECO:0000313" key="3">
    <source>
        <dbReference type="EMBL" id="KAB4315236.1"/>
    </source>
</evidence>
<evidence type="ECO:0000313" key="10">
    <source>
        <dbReference type="Proteomes" id="UP001156218"/>
    </source>
</evidence>
<protein>
    <submittedName>
        <fullName evidence="6">IPT/TIG domain-containing protein</fullName>
    </submittedName>
</protein>
<sequence length="451" mass="50118">MKKKITQTLLPIVMGLSLIMQFACSDDDKSGGNYNGPLKLTTFYPDSGYLSSKIIIEGENLGTDASKLSVYFNKKKGYISQASGNILMVYAPKLPGDTCIISVVKGNDSLTFDNKFRYISRFTVENVCGKTGSGYNIGGDLASTTFEAWRLKVGCCDPEGNYYSCYSSFGNNGGLALISEKKNQSKKIISEMVNDVMYHNVTEKLYAVGTQKNVIYEIDPSNDWKVKRRYLKPQDPPAKQIDYNSTACIAYCTTDGYFYGRTATKQLFRFKLEDMVCEYIKNDVYNSTTPETENSYIVSMMFDPTEPTHLYTSYGASSVITMQDVSKPESEEIIYAGHLNVRADNTSTTQVINGYRTDCLFNWNNQMTIIVDESGQKNMYIADAGTQTIRKIDMNTGMVTTVVGRQNVKGNQSGTPLEATFNWPKGVGLTAEGDLYISDCGSGCVRKLSLR</sequence>
<dbReference type="InterPro" id="IPR011042">
    <property type="entry name" value="6-blade_b-propeller_TolB-like"/>
</dbReference>
<dbReference type="PANTHER" id="PTHR13833:SF71">
    <property type="entry name" value="NHL DOMAIN-CONTAINING PROTEIN"/>
    <property type="match status" value="1"/>
</dbReference>
<dbReference type="Proteomes" id="UP001156218">
    <property type="component" value="Chromosome"/>
</dbReference>
<feature type="signal peptide" evidence="1">
    <location>
        <begin position="1"/>
        <end position="25"/>
    </location>
</feature>
<reference evidence="6 10" key="3">
    <citation type="submission" date="2021-06" db="EMBL/GenBank/DDBJ databases">
        <title>Interrogation of the integrated mobile genetic elements in gut-associated Bacteroides with a consensus prediction approach.</title>
        <authorList>
            <person name="Campbell D.E."/>
            <person name="Leigh J.R."/>
            <person name="Kim T."/>
            <person name="England W."/>
            <person name="Whitaker R.J."/>
            <person name="Degnan P.H."/>
        </authorList>
    </citation>
    <scope>NUCLEOTIDE SEQUENCE [LARGE SCALE GENOMIC DNA]</scope>
    <source>
        <strain evidence="6 10">WAL8669</strain>
    </source>
</reference>
<keyword evidence="1" id="KW-0732">Signal</keyword>
<dbReference type="SUPFAM" id="SSF81296">
    <property type="entry name" value="E set domains"/>
    <property type="match status" value="1"/>
</dbReference>
<organism evidence="3 9">
    <name type="scientific">Bacteroides thetaiotaomicron</name>
    <dbReference type="NCBI Taxonomy" id="818"/>
    <lineage>
        <taxon>Bacteria</taxon>
        <taxon>Pseudomonadati</taxon>
        <taxon>Bacteroidota</taxon>
        <taxon>Bacteroidia</taxon>
        <taxon>Bacteroidales</taxon>
        <taxon>Bacteroidaceae</taxon>
        <taxon>Bacteroides</taxon>
    </lineage>
</organism>
<proteinExistence type="predicted"/>
<dbReference type="EMBL" id="WCSY01000003">
    <property type="protein sequence ID" value="KAB4315236.1"/>
    <property type="molecule type" value="Genomic_DNA"/>
</dbReference>
<evidence type="ECO:0000313" key="7">
    <source>
        <dbReference type="Proteomes" id="UP000283616"/>
    </source>
</evidence>
<dbReference type="SUPFAM" id="SSF101898">
    <property type="entry name" value="NHL repeat"/>
    <property type="match status" value="1"/>
</dbReference>
<dbReference type="Proteomes" id="UP000283616">
    <property type="component" value="Unassembled WGS sequence"/>
</dbReference>
<dbReference type="InterPro" id="IPR013783">
    <property type="entry name" value="Ig-like_fold"/>
</dbReference>
<dbReference type="Proteomes" id="UP000440614">
    <property type="component" value="Unassembled WGS sequence"/>
</dbReference>
<accession>A0A139KL70</accession>
<dbReference type="InterPro" id="IPR014756">
    <property type="entry name" value="Ig_E-set"/>
</dbReference>
<dbReference type="EMBL" id="QSJP01000047">
    <property type="protein sequence ID" value="RHD79140.1"/>
    <property type="molecule type" value="Genomic_DNA"/>
</dbReference>
<dbReference type="Pfam" id="PF01833">
    <property type="entry name" value="TIG"/>
    <property type="match status" value="1"/>
</dbReference>
<evidence type="ECO:0000313" key="5">
    <source>
        <dbReference type="EMBL" id="RHL55112.1"/>
    </source>
</evidence>